<evidence type="ECO:0000313" key="5">
    <source>
        <dbReference type="Proteomes" id="UP001610563"/>
    </source>
</evidence>
<evidence type="ECO:0000256" key="2">
    <source>
        <dbReference type="ARBA" id="ARBA00022857"/>
    </source>
</evidence>
<comment type="caution">
    <text evidence="4">The sequence shown here is derived from an EMBL/GenBank/DDBJ whole genome shotgun (WGS) entry which is preliminary data.</text>
</comment>
<name>A0ABR4FIB1_9EURO</name>
<dbReference type="PRINTS" id="PR00081">
    <property type="entry name" value="GDHRDH"/>
</dbReference>
<dbReference type="InterPro" id="IPR002347">
    <property type="entry name" value="SDR_fam"/>
</dbReference>
<keyword evidence="5" id="KW-1185">Reference proteome</keyword>
<evidence type="ECO:0000313" key="4">
    <source>
        <dbReference type="EMBL" id="KAL2782972.1"/>
    </source>
</evidence>
<dbReference type="Proteomes" id="UP001610563">
    <property type="component" value="Unassembled WGS sequence"/>
</dbReference>
<reference evidence="4 5" key="1">
    <citation type="submission" date="2024-07" db="EMBL/GenBank/DDBJ databases">
        <title>Section-level genome sequencing and comparative genomics of Aspergillus sections Usti and Cavernicolus.</title>
        <authorList>
            <consortium name="Lawrence Berkeley National Laboratory"/>
            <person name="Nybo J.L."/>
            <person name="Vesth T.C."/>
            <person name="Theobald S."/>
            <person name="Frisvad J.C."/>
            <person name="Larsen T.O."/>
            <person name="Kjaerboelling I."/>
            <person name="Rothschild-Mancinelli K."/>
            <person name="Lyhne E.K."/>
            <person name="Kogle M.E."/>
            <person name="Barry K."/>
            <person name="Clum A."/>
            <person name="Na H."/>
            <person name="Ledsgaard L."/>
            <person name="Lin J."/>
            <person name="Lipzen A."/>
            <person name="Kuo A."/>
            <person name="Riley R."/>
            <person name="Mondo S."/>
            <person name="Labutti K."/>
            <person name="Haridas S."/>
            <person name="Pangalinan J."/>
            <person name="Salamov A.A."/>
            <person name="Simmons B.A."/>
            <person name="Magnuson J.K."/>
            <person name="Chen J."/>
            <person name="Drula E."/>
            <person name="Henrissat B."/>
            <person name="Wiebenga A."/>
            <person name="Lubbers R.J."/>
            <person name="Gomes A.C."/>
            <person name="Makela M.R."/>
            <person name="Stajich J."/>
            <person name="Grigoriev I.V."/>
            <person name="Mortensen U.H."/>
            <person name="De Vries R.P."/>
            <person name="Baker S.E."/>
            <person name="Andersen M.R."/>
        </authorList>
    </citation>
    <scope>NUCLEOTIDE SEQUENCE [LARGE SCALE GENOMIC DNA]</scope>
    <source>
        <strain evidence="4 5">CBS 209.92</strain>
    </source>
</reference>
<dbReference type="SUPFAM" id="SSF51735">
    <property type="entry name" value="NAD(P)-binding Rossmann-fold domains"/>
    <property type="match status" value="1"/>
</dbReference>
<dbReference type="PANTHER" id="PTHR24320:SF281">
    <property type="entry name" value="SHORT CHAIN DEHYDROGENASE_REDUCTASE FAMILY PROTEIN (AFU_ORTHOLOGUE AFUA_5G14310)"/>
    <property type="match status" value="1"/>
</dbReference>
<organism evidence="4 5">
    <name type="scientific">Aspergillus keveii</name>
    <dbReference type="NCBI Taxonomy" id="714993"/>
    <lineage>
        <taxon>Eukaryota</taxon>
        <taxon>Fungi</taxon>
        <taxon>Dikarya</taxon>
        <taxon>Ascomycota</taxon>
        <taxon>Pezizomycotina</taxon>
        <taxon>Eurotiomycetes</taxon>
        <taxon>Eurotiomycetidae</taxon>
        <taxon>Eurotiales</taxon>
        <taxon>Aspergillaceae</taxon>
        <taxon>Aspergillus</taxon>
        <taxon>Aspergillus subgen. Nidulantes</taxon>
    </lineage>
</organism>
<dbReference type="PANTHER" id="PTHR24320">
    <property type="entry name" value="RETINOL DEHYDROGENASE"/>
    <property type="match status" value="1"/>
</dbReference>
<keyword evidence="2" id="KW-0521">NADP</keyword>
<dbReference type="InterPro" id="IPR036291">
    <property type="entry name" value="NAD(P)-bd_dom_sf"/>
</dbReference>
<comment type="similarity">
    <text evidence="1">Belongs to the short-chain dehydrogenases/reductases (SDR) family.</text>
</comment>
<protein>
    <submittedName>
        <fullName evidence="4">Short-chain dehydrogenase</fullName>
    </submittedName>
</protein>
<gene>
    <name evidence="4" type="ORF">BJX66DRAFT_330914</name>
</gene>
<evidence type="ECO:0000256" key="1">
    <source>
        <dbReference type="ARBA" id="ARBA00006484"/>
    </source>
</evidence>
<accession>A0ABR4FIB1</accession>
<dbReference type="Pfam" id="PF00106">
    <property type="entry name" value="adh_short"/>
    <property type="match status" value="1"/>
</dbReference>
<dbReference type="Gene3D" id="3.40.50.720">
    <property type="entry name" value="NAD(P)-binding Rossmann-like Domain"/>
    <property type="match status" value="1"/>
</dbReference>
<keyword evidence="3" id="KW-0560">Oxidoreductase</keyword>
<dbReference type="EMBL" id="JBFTWV010000288">
    <property type="protein sequence ID" value="KAL2782972.1"/>
    <property type="molecule type" value="Genomic_DNA"/>
</dbReference>
<evidence type="ECO:0000256" key="3">
    <source>
        <dbReference type="ARBA" id="ARBA00023002"/>
    </source>
</evidence>
<proteinExistence type="inferred from homology"/>
<sequence length="313" mass="34888">MQSILHPIIGPTKTIEDLIGRVAIITGGAFGIGYQISRACVLNGARVIMINRKEDQGKTQAMQRSSQIKDVASKFVKDEERLDLLSINVHQYGETSDEIDRRFQVNWLGQFYLVNQLYPLLRKTLKKPDTPAPRVNVKVETLAEINNPDLGPLEQYGRTKLAIILGVKYGLLEKVIKPNGDHIYALSVHPGAVNTALQQQWKDAYTGLLGKVLTTVMLAVGRAVEQGSYSALYAATSPEVEEKGWNRYYFANPGKAGKERSRASDSELGRRQGQLSQDIIKEKLGDDALFDWNSASATAWKMGYLDHWGLWSP</sequence>